<dbReference type="PANTHER" id="PTHR33443:SF30">
    <property type="entry name" value="SARCOSINE DEHYDROGENASE-2C PROTEIN"/>
    <property type="match status" value="1"/>
</dbReference>
<sequence length="174" mass="20272">MAEKNIEVIEIGDSCPSPDKKGTPLRPILCLKNRDDIKKFEEQEDCFILEFDPYDDLEVLKLSFPKDCDNAEADVRVVAEKGQVISQFRSFFSMRLTLLSFAVLRDSQDYPHPRHTCAKYPFEKTPHDSHCKLCYCYVCDSSAPCSEWSDHCHAFNNEAWNKEKKLRRREVETI</sequence>
<dbReference type="AlphaFoldDB" id="A0AAE1VZC6"/>
<reference evidence="1" key="1">
    <citation type="submission" date="2020-06" db="EMBL/GenBank/DDBJ databases">
        <authorList>
            <person name="Li T."/>
            <person name="Hu X."/>
            <person name="Zhang T."/>
            <person name="Song X."/>
            <person name="Zhang H."/>
            <person name="Dai N."/>
            <person name="Sheng W."/>
            <person name="Hou X."/>
            <person name="Wei L."/>
        </authorList>
    </citation>
    <scope>NUCLEOTIDE SEQUENCE</scope>
    <source>
        <strain evidence="1">K16</strain>
        <tissue evidence="1">Leaf</tissue>
    </source>
</reference>
<accession>A0AAE1VZC6</accession>
<keyword evidence="2" id="KW-1185">Reference proteome</keyword>
<evidence type="ECO:0000313" key="1">
    <source>
        <dbReference type="EMBL" id="KAK4384773.1"/>
    </source>
</evidence>
<gene>
    <name evidence="1" type="ORF">Sango_2601300</name>
</gene>
<name>A0AAE1VZC6_9LAMI</name>
<proteinExistence type="predicted"/>
<dbReference type="EMBL" id="JACGWL010000016">
    <property type="protein sequence ID" value="KAK4384773.1"/>
    <property type="molecule type" value="Genomic_DNA"/>
</dbReference>
<dbReference type="PANTHER" id="PTHR33443">
    <property type="entry name" value="ZGC:112980"/>
    <property type="match status" value="1"/>
</dbReference>
<dbReference type="Proteomes" id="UP001289374">
    <property type="component" value="Unassembled WGS sequence"/>
</dbReference>
<reference evidence="1" key="2">
    <citation type="journal article" date="2024" name="Plant">
        <title>Genomic evolution and insights into agronomic trait innovations of Sesamum species.</title>
        <authorList>
            <person name="Miao H."/>
            <person name="Wang L."/>
            <person name="Qu L."/>
            <person name="Liu H."/>
            <person name="Sun Y."/>
            <person name="Le M."/>
            <person name="Wang Q."/>
            <person name="Wei S."/>
            <person name="Zheng Y."/>
            <person name="Lin W."/>
            <person name="Duan Y."/>
            <person name="Cao H."/>
            <person name="Xiong S."/>
            <person name="Wang X."/>
            <person name="Wei L."/>
            <person name="Li C."/>
            <person name="Ma Q."/>
            <person name="Ju M."/>
            <person name="Zhao R."/>
            <person name="Li G."/>
            <person name="Mu C."/>
            <person name="Tian Q."/>
            <person name="Mei H."/>
            <person name="Zhang T."/>
            <person name="Gao T."/>
            <person name="Zhang H."/>
        </authorList>
    </citation>
    <scope>NUCLEOTIDE SEQUENCE</scope>
    <source>
        <strain evidence="1">K16</strain>
    </source>
</reference>
<comment type="caution">
    <text evidence="1">The sequence shown here is derived from an EMBL/GenBank/DDBJ whole genome shotgun (WGS) entry which is preliminary data.</text>
</comment>
<organism evidence="1 2">
    <name type="scientific">Sesamum angolense</name>
    <dbReference type="NCBI Taxonomy" id="2727404"/>
    <lineage>
        <taxon>Eukaryota</taxon>
        <taxon>Viridiplantae</taxon>
        <taxon>Streptophyta</taxon>
        <taxon>Embryophyta</taxon>
        <taxon>Tracheophyta</taxon>
        <taxon>Spermatophyta</taxon>
        <taxon>Magnoliopsida</taxon>
        <taxon>eudicotyledons</taxon>
        <taxon>Gunneridae</taxon>
        <taxon>Pentapetalae</taxon>
        <taxon>asterids</taxon>
        <taxon>lamiids</taxon>
        <taxon>Lamiales</taxon>
        <taxon>Pedaliaceae</taxon>
        <taxon>Sesamum</taxon>
    </lineage>
</organism>
<evidence type="ECO:0000313" key="2">
    <source>
        <dbReference type="Proteomes" id="UP001289374"/>
    </source>
</evidence>
<dbReference type="InterPro" id="IPR053234">
    <property type="entry name" value="RPM1_Interactor"/>
</dbReference>
<protein>
    <submittedName>
        <fullName evidence="1">Uncharacterized protein</fullName>
    </submittedName>
</protein>